<evidence type="ECO:0000313" key="4">
    <source>
        <dbReference type="Proteomes" id="UP001415857"/>
    </source>
</evidence>
<dbReference type="PANTHER" id="PTHR33054:SF9">
    <property type="entry name" value="CCHC-TYPE DOMAIN-CONTAINING PROTEIN"/>
    <property type="match status" value="1"/>
</dbReference>
<gene>
    <name evidence="3" type="ORF">L1049_011101</name>
</gene>
<name>A0AAP0RR06_LIQFO</name>
<evidence type="ECO:0000259" key="2">
    <source>
        <dbReference type="Pfam" id="PF24925"/>
    </source>
</evidence>
<dbReference type="EMBL" id="JBBPBK010000006">
    <property type="protein sequence ID" value="KAK9282876.1"/>
    <property type="molecule type" value="Genomic_DNA"/>
</dbReference>
<evidence type="ECO:0000313" key="3">
    <source>
        <dbReference type="EMBL" id="KAK9282876.1"/>
    </source>
</evidence>
<dbReference type="Pfam" id="PF24925">
    <property type="entry name" value="DUF7746"/>
    <property type="match status" value="1"/>
</dbReference>
<feature type="domain" description="DUF7746" evidence="2">
    <location>
        <begin position="96"/>
        <end position="193"/>
    </location>
</feature>
<keyword evidence="4" id="KW-1185">Reference proteome</keyword>
<reference evidence="3 4" key="1">
    <citation type="journal article" date="2024" name="Plant J.">
        <title>Genome sequences and population genomics reveal climatic adaptation and genomic divergence between two closely related sweetgum species.</title>
        <authorList>
            <person name="Xu W.Q."/>
            <person name="Ren C.Q."/>
            <person name="Zhang X.Y."/>
            <person name="Comes H.P."/>
            <person name="Liu X.H."/>
            <person name="Li Y.G."/>
            <person name="Kettle C.J."/>
            <person name="Jalonen R."/>
            <person name="Gaisberger H."/>
            <person name="Ma Y.Z."/>
            <person name="Qiu Y.X."/>
        </authorList>
    </citation>
    <scope>NUCLEOTIDE SEQUENCE [LARGE SCALE GENOMIC DNA]</scope>
    <source>
        <strain evidence="3">Hangzhou</strain>
    </source>
</reference>
<organism evidence="3 4">
    <name type="scientific">Liquidambar formosana</name>
    <name type="common">Formosan gum</name>
    <dbReference type="NCBI Taxonomy" id="63359"/>
    <lineage>
        <taxon>Eukaryota</taxon>
        <taxon>Viridiplantae</taxon>
        <taxon>Streptophyta</taxon>
        <taxon>Embryophyta</taxon>
        <taxon>Tracheophyta</taxon>
        <taxon>Spermatophyta</taxon>
        <taxon>Magnoliopsida</taxon>
        <taxon>eudicotyledons</taxon>
        <taxon>Gunneridae</taxon>
        <taxon>Pentapetalae</taxon>
        <taxon>Saxifragales</taxon>
        <taxon>Altingiaceae</taxon>
        <taxon>Liquidambar</taxon>
    </lineage>
</organism>
<protein>
    <recommendedName>
        <fullName evidence="2">DUF7746 domain-containing protein</fullName>
    </recommendedName>
</protein>
<evidence type="ECO:0000256" key="1">
    <source>
        <dbReference type="SAM" id="MobiDB-lite"/>
    </source>
</evidence>
<proteinExistence type="predicted"/>
<dbReference type="InterPro" id="IPR056648">
    <property type="entry name" value="DUF7746"/>
</dbReference>
<feature type="region of interest" description="Disordered" evidence="1">
    <location>
        <begin position="1"/>
        <end position="28"/>
    </location>
</feature>
<comment type="caution">
    <text evidence="3">The sequence shown here is derived from an EMBL/GenBank/DDBJ whole genome shotgun (WGS) entry which is preliminary data.</text>
</comment>
<dbReference type="PANTHER" id="PTHR33054">
    <property type="entry name" value="CCHC-TYPE DOMAIN-CONTAINING PROTEIN"/>
    <property type="match status" value="1"/>
</dbReference>
<sequence length="214" mass="24451">MVQNPRDKNDQCKTVVQDTPQRSQPTTSKTITVITQNHNIIDSETEADDIIQQFRQQENSAVNAIRHAQPIRNIYQNPSFPDMKIEDRGHYHQASYHGGTIYEWNIDGLTQYQIMNLLHQMTMVSSAYQAKDSEITDHAIAHSLVAGFTGQLKGWWDHTLTHAEKQTILYAIKTDQEGNIIKTEEGEEIEDAVATLLFTIDLMEQKMLLMAPQI</sequence>
<dbReference type="Proteomes" id="UP001415857">
    <property type="component" value="Unassembled WGS sequence"/>
</dbReference>
<accession>A0AAP0RR06</accession>
<dbReference type="AlphaFoldDB" id="A0AAP0RR06"/>
<feature type="compositionally biased region" description="Polar residues" evidence="1">
    <location>
        <begin position="12"/>
        <end position="28"/>
    </location>
</feature>
<feature type="compositionally biased region" description="Basic and acidic residues" evidence="1">
    <location>
        <begin position="1"/>
        <end position="11"/>
    </location>
</feature>